<dbReference type="PANTHER" id="PTHR43099:SF6">
    <property type="entry name" value="UPF0053 PROTEIN RV1842C"/>
    <property type="match status" value="1"/>
</dbReference>
<evidence type="ECO:0000256" key="6">
    <source>
        <dbReference type="ARBA" id="ARBA00022989"/>
    </source>
</evidence>
<keyword evidence="6 10" id="KW-1133">Transmembrane helix</keyword>
<dbReference type="Gene3D" id="3.10.580.10">
    <property type="entry name" value="CBS-domain"/>
    <property type="match status" value="1"/>
</dbReference>
<evidence type="ECO:0000256" key="5">
    <source>
        <dbReference type="ARBA" id="ARBA00022737"/>
    </source>
</evidence>
<evidence type="ECO:0000256" key="11">
    <source>
        <dbReference type="SAM" id="MobiDB-lite"/>
    </source>
</evidence>
<keyword evidence="16" id="KW-1185">Reference proteome</keyword>
<evidence type="ECO:0000256" key="12">
    <source>
        <dbReference type="SAM" id="Phobius"/>
    </source>
</evidence>
<dbReference type="Pfam" id="PF03471">
    <property type="entry name" value="CorC_HlyC"/>
    <property type="match status" value="1"/>
</dbReference>
<evidence type="ECO:0000259" key="14">
    <source>
        <dbReference type="PROSITE" id="PS51846"/>
    </source>
</evidence>
<dbReference type="PANTHER" id="PTHR43099">
    <property type="entry name" value="UPF0053 PROTEIN YRKA"/>
    <property type="match status" value="1"/>
</dbReference>
<dbReference type="EMBL" id="CP109491">
    <property type="protein sequence ID" value="WUX41207.1"/>
    <property type="molecule type" value="Genomic_DNA"/>
</dbReference>
<comment type="similarity">
    <text evidence="2">Belongs to the UPF0053 family.</text>
</comment>
<feature type="domain" description="CNNM transmembrane" evidence="14">
    <location>
        <begin position="1"/>
        <end position="203"/>
    </location>
</feature>
<dbReference type="CDD" id="cd04590">
    <property type="entry name" value="CBS_pair_CorC_HlyC_assoc"/>
    <property type="match status" value="1"/>
</dbReference>
<dbReference type="PROSITE" id="PS51846">
    <property type="entry name" value="CNNM"/>
    <property type="match status" value="1"/>
</dbReference>
<evidence type="ECO:0000256" key="3">
    <source>
        <dbReference type="ARBA" id="ARBA00022475"/>
    </source>
</evidence>
<feature type="transmembrane region" description="Helical" evidence="12">
    <location>
        <begin position="59"/>
        <end position="79"/>
    </location>
</feature>
<dbReference type="SMART" id="SM01091">
    <property type="entry name" value="CorC_HlyC"/>
    <property type="match status" value="1"/>
</dbReference>
<dbReference type="InterPro" id="IPR002550">
    <property type="entry name" value="CNNM"/>
</dbReference>
<keyword evidence="7 9" id="KW-0129">CBS domain</keyword>
<keyword evidence="4 10" id="KW-0812">Transmembrane</keyword>
<proteinExistence type="inferred from homology"/>
<evidence type="ECO:0000313" key="15">
    <source>
        <dbReference type="EMBL" id="WUX41207.1"/>
    </source>
</evidence>
<evidence type="ECO:0000256" key="8">
    <source>
        <dbReference type="ARBA" id="ARBA00023136"/>
    </source>
</evidence>
<dbReference type="SUPFAM" id="SSF54631">
    <property type="entry name" value="CBS-domain pair"/>
    <property type="match status" value="1"/>
</dbReference>
<dbReference type="InterPro" id="IPR000644">
    <property type="entry name" value="CBS_dom"/>
</dbReference>
<feature type="transmembrane region" description="Helical" evidence="12">
    <location>
        <begin position="100"/>
        <end position="120"/>
    </location>
</feature>
<feature type="domain" description="CBS" evidence="13">
    <location>
        <begin position="222"/>
        <end position="283"/>
    </location>
</feature>
<dbReference type="SUPFAM" id="SSF56176">
    <property type="entry name" value="FAD-binding/transporter-associated domain-like"/>
    <property type="match status" value="1"/>
</dbReference>
<keyword evidence="5" id="KW-0677">Repeat</keyword>
<sequence length="470" mass="49871">MTSALLGLLAVFVLTAGTGYFVAQEFAYVSADRLTLAREAAAGDKRAARAVKVLERLSFMLSGAQLGITVTGLVVGFLAEPSVSALLRPALNGTGLSDGLVSGISVVLSFVVATVIQMVLGELAPKNLALAVPESMAKSLASSTLVYLRIVGPVVHVFDGVANRLLRRIGIEPVEELHHGATLEELGHLIGESHEQGELPAATAELMDHALEFSERNLGEVMIPRADVAFVRRDALAAEAVELIARHGHSNYPVLGDHPDDPAGVLGVRELMRLPAADVGRTTVGSLARRPLLLPELLRLPAAVAQMRERDDEFAVVLDEHGGLAGIVTYEDIAEELVGDIADESDTVVELAVADGSGWIVDAGRRLDEIEEATGVELPQESDDYDTLAGLIIDRLGRFPTVGDRLTAGEARIEVRTLDRHVAEYVRIEPTEPTEPTDPAAPTGPAAPTAPTAPAERTERDGPTEQEPQA</sequence>
<feature type="region of interest" description="Disordered" evidence="11">
    <location>
        <begin position="426"/>
        <end position="470"/>
    </location>
</feature>
<organism evidence="15 16">
    <name type="scientific">Streptomyces anulatus</name>
    <name type="common">Streptomyces chrysomallus</name>
    <dbReference type="NCBI Taxonomy" id="1892"/>
    <lineage>
        <taxon>Bacteria</taxon>
        <taxon>Bacillati</taxon>
        <taxon>Actinomycetota</taxon>
        <taxon>Actinomycetes</taxon>
        <taxon>Kitasatosporales</taxon>
        <taxon>Streptomycetaceae</taxon>
        <taxon>Streptomyces</taxon>
    </lineage>
</organism>
<protein>
    <submittedName>
        <fullName evidence="15">Hemolysin family protein</fullName>
    </submittedName>
</protein>
<dbReference type="Proteomes" id="UP001431926">
    <property type="component" value="Chromosome"/>
</dbReference>
<dbReference type="InterPro" id="IPR051676">
    <property type="entry name" value="UPF0053_domain"/>
</dbReference>
<evidence type="ECO:0000256" key="2">
    <source>
        <dbReference type="ARBA" id="ARBA00006337"/>
    </source>
</evidence>
<evidence type="ECO:0000256" key="9">
    <source>
        <dbReference type="PROSITE-ProRule" id="PRU00703"/>
    </source>
</evidence>
<keyword evidence="3" id="KW-1003">Cell membrane</keyword>
<evidence type="ECO:0000256" key="10">
    <source>
        <dbReference type="PROSITE-ProRule" id="PRU01193"/>
    </source>
</evidence>
<feature type="domain" description="CBS" evidence="13">
    <location>
        <begin position="287"/>
        <end position="344"/>
    </location>
</feature>
<feature type="compositionally biased region" description="Low complexity" evidence="11">
    <location>
        <begin position="437"/>
        <end position="455"/>
    </location>
</feature>
<dbReference type="InterPro" id="IPR046342">
    <property type="entry name" value="CBS_dom_sf"/>
</dbReference>
<dbReference type="Gene3D" id="3.30.465.10">
    <property type="match status" value="1"/>
</dbReference>
<dbReference type="InterPro" id="IPR005170">
    <property type="entry name" value="Transptr-assoc_dom"/>
</dbReference>
<dbReference type="InterPro" id="IPR044751">
    <property type="entry name" value="Ion_transp-like_CBS"/>
</dbReference>
<dbReference type="RefSeq" id="WP_329358961.1">
    <property type="nucleotide sequence ID" value="NZ_CP108670.1"/>
</dbReference>
<evidence type="ECO:0000313" key="16">
    <source>
        <dbReference type="Proteomes" id="UP001431926"/>
    </source>
</evidence>
<dbReference type="SMART" id="SM00116">
    <property type="entry name" value="CBS"/>
    <property type="match status" value="2"/>
</dbReference>
<comment type="subcellular location">
    <subcellularLocation>
        <location evidence="1">Cell membrane</location>
        <topology evidence="1">Multi-pass membrane protein</topology>
    </subcellularLocation>
</comment>
<dbReference type="InterPro" id="IPR036318">
    <property type="entry name" value="FAD-bd_PCMH-like_sf"/>
</dbReference>
<dbReference type="Pfam" id="PF00571">
    <property type="entry name" value="CBS"/>
    <property type="match status" value="2"/>
</dbReference>
<reference evidence="15" key="1">
    <citation type="submission" date="2022-10" db="EMBL/GenBank/DDBJ databases">
        <title>The complete genomes of actinobacterial strains from the NBC collection.</title>
        <authorList>
            <person name="Joergensen T.S."/>
            <person name="Alvarez Arevalo M."/>
            <person name="Sterndorff E.B."/>
            <person name="Faurdal D."/>
            <person name="Vuksanovic O."/>
            <person name="Mourched A.-S."/>
            <person name="Charusanti P."/>
            <person name="Shaw S."/>
            <person name="Blin K."/>
            <person name="Weber T."/>
        </authorList>
    </citation>
    <scope>NUCLEOTIDE SEQUENCE</scope>
    <source>
        <strain evidence="15">NBC_01436</strain>
    </source>
</reference>
<gene>
    <name evidence="15" type="ORF">OG367_35465</name>
</gene>
<accession>A0ABZ1ZUV3</accession>
<name>A0ABZ1ZUV3_STRAQ</name>
<evidence type="ECO:0000256" key="7">
    <source>
        <dbReference type="ARBA" id="ARBA00023122"/>
    </source>
</evidence>
<dbReference type="InterPro" id="IPR016169">
    <property type="entry name" value="FAD-bd_PCMH_sub2"/>
</dbReference>
<keyword evidence="8 10" id="KW-0472">Membrane</keyword>
<evidence type="ECO:0000256" key="1">
    <source>
        <dbReference type="ARBA" id="ARBA00004651"/>
    </source>
</evidence>
<dbReference type="PROSITE" id="PS51371">
    <property type="entry name" value="CBS"/>
    <property type="match status" value="2"/>
</dbReference>
<evidence type="ECO:0000256" key="4">
    <source>
        <dbReference type="ARBA" id="ARBA00022692"/>
    </source>
</evidence>
<evidence type="ECO:0000259" key="13">
    <source>
        <dbReference type="PROSITE" id="PS51371"/>
    </source>
</evidence>
<dbReference type="Pfam" id="PF01595">
    <property type="entry name" value="CNNM"/>
    <property type="match status" value="1"/>
</dbReference>